<name>A0ABV6YWQ5_UNCC1</name>
<accession>A0ABV6YWQ5</accession>
<reference evidence="2 3" key="1">
    <citation type="submission" date="2024-09" db="EMBL/GenBank/DDBJ databases">
        <title>Laminarin stimulates single cell rates of sulfate reduction while oxygen inhibits transcriptomic activity in coastal marine sediment.</title>
        <authorList>
            <person name="Lindsay M."/>
            <person name="Orcutt B."/>
            <person name="Emerson D."/>
            <person name="Stepanauskas R."/>
            <person name="D'Angelo T."/>
        </authorList>
    </citation>
    <scope>NUCLEOTIDE SEQUENCE [LARGE SCALE GENOMIC DNA]</scope>
    <source>
        <strain evidence="2">SAG AM-311-K15</strain>
    </source>
</reference>
<keyword evidence="3" id="KW-1185">Reference proteome</keyword>
<evidence type="ECO:0008006" key="4">
    <source>
        <dbReference type="Google" id="ProtNLM"/>
    </source>
</evidence>
<feature type="region of interest" description="Disordered" evidence="1">
    <location>
        <begin position="33"/>
        <end position="66"/>
    </location>
</feature>
<dbReference type="EMBL" id="JBHPBY010000113">
    <property type="protein sequence ID" value="MFC1850639.1"/>
    <property type="molecule type" value="Genomic_DNA"/>
</dbReference>
<evidence type="ECO:0000313" key="2">
    <source>
        <dbReference type="EMBL" id="MFC1850639.1"/>
    </source>
</evidence>
<organism evidence="2 3">
    <name type="scientific">candidate division CSSED10-310 bacterium</name>
    <dbReference type="NCBI Taxonomy" id="2855610"/>
    <lineage>
        <taxon>Bacteria</taxon>
        <taxon>Bacteria division CSSED10-310</taxon>
    </lineage>
</organism>
<gene>
    <name evidence="2" type="ORF">ACFL27_10645</name>
</gene>
<protein>
    <recommendedName>
        <fullName evidence="4">DUF4185 domain-containing protein</fullName>
    </recommendedName>
</protein>
<dbReference type="PROSITE" id="PS51257">
    <property type="entry name" value="PROKAR_LIPOPROTEIN"/>
    <property type="match status" value="1"/>
</dbReference>
<sequence length="501" mass="54845">MKQTKRFQSFWSMSLVLVTIFFLLIFSCQSDDDDDNASTATPTSSADATATPTPGEPTPTMTAVTDPDLLRPADLQYLGAFRLPGGDTPPQTFAYGGNAMTFNPDGDPSNSDAFPGSLFITGHNRMPYGDLPDGSQVAEVSIPEPVVTSNPTTLPQGTFIQNFSNALQGYFTEMDEIPKTGIQYLNHSATGPKIHVCWGQHIQPPDVASHAWFNATLATPDVQGTWFIGNQNMYSVNGYMFDIPAAWADAYAHGRYLATGRMRDGGQGGMGPALFAYRPWLDDGSAPPSGTRLSESVLLRYENSNATEDIIRNMNGYQHPDEWEGGAWILTPSGKTTVLFAGTKSNGAKYWYGYINPLGPEYPCVDADVTDFTTCRMADGTPCPPEDFDGCCEDGVDCVSYRGWWSTRFDAQLKFFNPSDLAQVASGALESWKPQPYAELDIDQYLYLNPPASELIDAGWGAQRRYRIGAAAYDRNHGYLYVLELLADEAKPVVHVWSVGS</sequence>
<evidence type="ECO:0000256" key="1">
    <source>
        <dbReference type="SAM" id="MobiDB-lite"/>
    </source>
</evidence>
<dbReference type="Proteomes" id="UP001594351">
    <property type="component" value="Unassembled WGS sequence"/>
</dbReference>
<feature type="compositionally biased region" description="Low complexity" evidence="1">
    <location>
        <begin position="37"/>
        <end position="63"/>
    </location>
</feature>
<comment type="caution">
    <text evidence="2">The sequence shown here is derived from an EMBL/GenBank/DDBJ whole genome shotgun (WGS) entry which is preliminary data.</text>
</comment>
<proteinExistence type="predicted"/>
<evidence type="ECO:0000313" key="3">
    <source>
        <dbReference type="Proteomes" id="UP001594351"/>
    </source>
</evidence>